<dbReference type="Proteomes" id="UP001143330">
    <property type="component" value="Unassembled WGS sequence"/>
</dbReference>
<feature type="signal peptide" evidence="1">
    <location>
        <begin position="1"/>
        <end position="27"/>
    </location>
</feature>
<evidence type="ECO:0000313" key="3">
    <source>
        <dbReference type="EMBL" id="GLK82208.1"/>
    </source>
</evidence>
<sequence length="287" mass="29906">MITHSRLAAPLLAAPLVVALSLPPARAEVESPWSAPEGTAVRLVAGAREGVVHHAGVEIRLASGWKTYWRYPGDAGIPPQFNWGDSDNVERVEIDWPAPIRFDEGGATSIGYKHDVILPLRVVPKDPGQPVRLDLALDFAVCSTICQPASASVALDIPAAGAAPTSPALENATAQVPRPVGMGASGAPAIEEARLEGTGDKARIRVTARLADSAAGDLFVEGPNEDWALPLPERQPGADGRTVFVLPVEGVPKGASLADSPLRFTLVDGKDAGAVRAVEATARLSTP</sequence>
<accession>A0A9W6JVM7</accession>
<dbReference type="Pfam" id="PF11412">
    <property type="entry name" value="DsbD_N"/>
    <property type="match status" value="1"/>
</dbReference>
<reference evidence="3" key="1">
    <citation type="journal article" date="2014" name="Int. J. Syst. Evol. Microbiol.">
        <title>Complete genome sequence of Corynebacterium casei LMG S-19264T (=DSM 44701T), isolated from a smear-ripened cheese.</title>
        <authorList>
            <consortium name="US DOE Joint Genome Institute (JGI-PGF)"/>
            <person name="Walter F."/>
            <person name="Albersmeier A."/>
            <person name="Kalinowski J."/>
            <person name="Ruckert C."/>
        </authorList>
    </citation>
    <scope>NUCLEOTIDE SEQUENCE</scope>
    <source>
        <strain evidence="3">VKM B-2789</strain>
    </source>
</reference>
<evidence type="ECO:0000313" key="4">
    <source>
        <dbReference type="Proteomes" id="UP001143330"/>
    </source>
</evidence>
<reference evidence="3" key="2">
    <citation type="submission" date="2023-01" db="EMBL/GenBank/DDBJ databases">
        <authorList>
            <person name="Sun Q."/>
            <person name="Evtushenko L."/>
        </authorList>
    </citation>
    <scope>NUCLEOTIDE SEQUENCE</scope>
    <source>
        <strain evidence="3">VKM B-2789</strain>
    </source>
</reference>
<keyword evidence="4" id="KW-1185">Reference proteome</keyword>
<proteinExistence type="predicted"/>
<comment type="caution">
    <text evidence="3">The sequence shown here is derived from an EMBL/GenBank/DDBJ whole genome shotgun (WGS) entry which is preliminary data.</text>
</comment>
<dbReference type="EMBL" id="BSFM01000001">
    <property type="protein sequence ID" value="GLK82208.1"/>
    <property type="molecule type" value="Genomic_DNA"/>
</dbReference>
<feature type="domain" description="Thiol:disulfide interchange protein DsbD N-terminal" evidence="2">
    <location>
        <begin position="52"/>
        <end position="154"/>
    </location>
</feature>
<gene>
    <name evidence="3" type="ORF">GCM10017653_02770</name>
</gene>
<dbReference type="InterPro" id="IPR028250">
    <property type="entry name" value="DsbDN"/>
</dbReference>
<keyword evidence="1" id="KW-0732">Signal</keyword>
<name>A0A9W6JVM7_9HYPH</name>
<dbReference type="RefSeq" id="WP_213362919.1">
    <property type="nucleotide sequence ID" value="NZ_BSFM01000001.1"/>
</dbReference>
<evidence type="ECO:0000256" key="1">
    <source>
        <dbReference type="SAM" id="SignalP"/>
    </source>
</evidence>
<organism evidence="3 4">
    <name type="scientific">Ancylobacter defluvii</name>
    <dbReference type="NCBI Taxonomy" id="1282440"/>
    <lineage>
        <taxon>Bacteria</taxon>
        <taxon>Pseudomonadati</taxon>
        <taxon>Pseudomonadota</taxon>
        <taxon>Alphaproteobacteria</taxon>
        <taxon>Hyphomicrobiales</taxon>
        <taxon>Xanthobacteraceae</taxon>
        <taxon>Ancylobacter</taxon>
    </lineage>
</organism>
<evidence type="ECO:0000259" key="2">
    <source>
        <dbReference type="Pfam" id="PF11412"/>
    </source>
</evidence>
<dbReference type="AlphaFoldDB" id="A0A9W6JVM7"/>
<feature type="chain" id="PRO_5040925684" evidence="1">
    <location>
        <begin position="28"/>
        <end position="287"/>
    </location>
</feature>
<protein>
    <submittedName>
        <fullName evidence="3">Protein involved in C cytochrome biogenesis</fullName>
    </submittedName>
</protein>